<dbReference type="SMART" id="SM00937">
    <property type="entry name" value="PCRF"/>
    <property type="match status" value="1"/>
</dbReference>
<dbReference type="Gene3D" id="3.30.70.1660">
    <property type="match status" value="2"/>
</dbReference>
<dbReference type="InterPro" id="IPR000352">
    <property type="entry name" value="Pep_chain_release_fac_I"/>
</dbReference>
<evidence type="ECO:0000256" key="2">
    <source>
        <dbReference type="ARBA" id="ARBA00004496"/>
    </source>
</evidence>
<dbReference type="InterPro" id="IPR004373">
    <property type="entry name" value="RF-1"/>
</dbReference>
<evidence type="ECO:0000259" key="9">
    <source>
        <dbReference type="PROSITE" id="PS00745"/>
    </source>
</evidence>
<keyword evidence="6 7" id="KW-0648">Protein biosynthesis</keyword>
<dbReference type="InterPro" id="IPR045853">
    <property type="entry name" value="Pep_chain_release_fac_I_sf"/>
</dbReference>
<feature type="modified residue" description="N5-methylglutamine" evidence="7">
    <location>
        <position position="236"/>
    </location>
</feature>
<dbReference type="GO" id="GO:0005829">
    <property type="term" value="C:cytosol"/>
    <property type="evidence" value="ECO:0007669"/>
    <property type="project" value="UniProtKB-ARBA"/>
</dbReference>
<comment type="caution">
    <text evidence="10">The sequence shown here is derived from an EMBL/GenBank/DDBJ whole genome shotgun (WGS) entry which is preliminary data.</text>
</comment>
<accession>A0A4Q9GLP3</accession>
<dbReference type="Pfam" id="PF03462">
    <property type="entry name" value="PCRF"/>
    <property type="match status" value="1"/>
</dbReference>
<evidence type="ECO:0000256" key="3">
    <source>
        <dbReference type="ARBA" id="ARBA00010835"/>
    </source>
</evidence>
<proteinExistence type="inferred from homology"/>
<comment type="PTM">
    <text evidence="7">Methylated by PrmC. Methylation increases the termination efficiency of RF1.</text>
</comment>
<dbReference type="PROSITE" id="PS00745">
    <property type="entry name" value="RF_PROK_I"/>
    <property type="match status" value="1"/>
</dbReference>
<dbReference type="OrthoDB" id="9806673at2"/>
<dbReference type="PANTHER" id="PTHR43804">
    <property type="entry name" value="LD18447P"/>
    <property type="match status" value="1"/>
</dbReference>
<evidence type="ECO:0000256" key="8">
    <source>
        <dbReference type="NCBIfam" id="TIGR00019"/>
    </source>
</evidence>
<dbReference type="RefSeq" id="WP_131003255.1">
    <property type="nucleotide sequence ID" value="NZ_JBHSZR010000003.1"/>
</dbReference>
<dbReference type="Gene3D" id="3.30.160.20">
    <property type="match status" value="1"/>
</dbReference>
<dbReference type="NCBIfam" id="TIGR00019">
    <property type="entry name" value="prfA"/>
    <property type="match status" value="1"/>
</dbReference>
<dbReference type="EMBL" id="SIUB01000003">
    <property type="protein sequence ID" value="TBN53985.1"/>
    <property type="molecule type" value="Genomic_DNA"/>
</dbReference>
<dbReference type="FunFam" id="3.30.70.1660:FF:000004">
    <property type="entry name" value="Peptide chain release factor 1"/>
    <property type="match status" value="1"/>
</dbReference>
<keyword evidence="4 7" id="KW-0488">Methylation</keyword>
<dbReference type="HAMAP" id="MF_00093">
    <property type="entry name" value="Rel_fac_1"/>
    <property type="match status" value="1"/>
</dbReference>
<comment type="subcellular location">
    <subcellularLocation>
        <location evidence="2 7">Cytoplasm</location>
    </subcellularLocation>
</comment>
<dbReference type="NCBIfam" id="NF001859">
    <property type="entry name" value="PRK00591.1"/>
    <property type="match status" value="1"/>
</dbReference>
<dbReference type="Proteomes" id="UP000291613">
    <property type="component" value="Unassembled WGS sequence"/>
</dbReference>
<dbReference type="InterPro" id="IPR005139">
    <property type="entry name" value="PCRF"/>
</dbReference>
<dbReference type="AlphaFoldDB" id="A0A4Q9GLP3"/>
<dbReference type="SUPFAM" id="SSF75620">
    <property type="entry name" value="Release factor"/>
    <property type="match status" value="1"/>
</dbReference>
<dbReference type="PANTHER" id="PTHR43804:SF7">
    <property type="entry name" value="LD18447P"/>
    <property type="match status" value="1"/>
</dbReference>
<comment type="function">
    <text evidence="1 7">Peptide chain release factor 1 directs the termination of translation in response to the peptide chain termination codons UAG and UAA.</text>
</comment>
<dbReference type="FunFam" id="3.30.70.1660:FF:000002">
    <property type="entry name" value="Peptide chain release factor 1"/>
    <property type="match status" value="1"/>
</dbReference>
<evidence type="ECO:0000313" key="11">
    <source>
        <dbReference type="Proteomes" id="UP000291613"/>
    </source>
</evidence>
<evidence type="ECO:0000313" key="10">
    <source>
        <dbReference type="EMBL" id="TBN53985.1"/>
    </source>
</evidence>
<dbReference type="InterPro" id="IPR050057">
    <property type="entry name" value="Prokaryotic/Mito_RF"/>
</dbReference>
<evidence type="ECO:0000256" key="4">
    <source>
        <dbReference type="ARBA" id="ARBA00022481"/>
    </source>
</evidence>
<name>A0A4Q9GLP3_9HYPH</name>
<gene>
    <name evidence="7" type="primary">prfA</name>
    <name evidence="10" type="ORF">EYR15_09410</name>
</gene>
<evidence type="ECO:0000256" key="1">
    <source>
        <dbReference type="ARBA" id="ARBA00002986"/>
    </source>
</evidence>
<sequence>MSAELPAERLDQVLDRFATVEHALGETTDGAVLAKLGRERAELAPVVGAIEELHAIEAEIGDLALLAADAKGDPEVRALAEAELHEARERRAAAVEALQLELLPKDEADARGVILEVRAGTGGDEAALFAGDLFRMYQRYAEAQGWTVEVMTASEGAVGGFREIIAQIHGSSVFARLKFESGVHRVQRVPATEGSGRIHTSAATVAVLPEAEEVDVDLDDSELRFDVYRAQGAGGQHVNKTESAVRVTHLPTGLAVAVQDERSQHRNRARAIALLRAKLFDIERERVDSARADARRGQVGSGDRSERIRTYNFPQGRVTDHRIGLTLHKLDAVMEGSGLGEVVDALLAESRARLLASEDAAA</sequence>
<dbReference type="Gene3D" id="6.10.140.1950">
    <property type="match status" value="1"/>
</dbReference>
<evidence type="ECO:0000256" key="7">
    <source>
        <dbReference type="HAMAP-Rule" id="MF_00093"/>
    </source>
</evidence>
<feature type="domain" description="Prokaryotic-type class I peptide chain release factors" evidence="9">
    <location>
        <begin position="229"/>
        <end position="245"/>
    </location>
</feature>
<evidence type="ECO:0000256" key="5">
    <source>
        <dbReference type="ARBA" id="ARBA00022490"/>
    </source>
</evidence>
<dbReference type="GO" id="GO:0016149">
    <property type="term" value="F:translation release factor activity, codon specific"/>
    <property type="evidence" value="ECO:0007669"/>
    <property type="project" value="UniProtKB-UniRule"/>
</dbReference>
<comment type="similarity">
    <text evidence="3 7">Belongs to the prokaryotic/mitochondrial release factor family.</text>
</comment>
<evidence type="ECO:0000256" key="6">
    <source>
        <dbReference type="ARBA" id="ARBA00022917"/>
    </source>
</evidence>
<keyword evidence="5 7" id="KW-0963">Cytoplasm</keyword>
<dbReference type="FunFam" id="3.30.160.20:FF:000004">
    <property type="entry name" value="Peptide chain release factor 1"/>
    <property type="match status" value="1"/>
</dbReference>
<reference evidence="10 11" key="1">
    <citation type="submission" date="2019-02" db="EMBL/GenBank/DDBJ databases">
        <title>Hansschlegelia quercus sp. nov., a novel methylotrophic bacterium from buds of oak (Quercus robur L.).</title>
        <authorList>
            <person name="Agafonova N.V."/>
            <person name="Kaparullina E.N."/>
            <person name="Grouzdev D.S."/>
            <person name="Doronina N.V."/>
        </authorList>
    </citation>
    <scope>NUCLEOTIDE SEQUENCE [LARGE SCALE GENOMIC DNA]</scope>
    <source>
        <strain evidence="10 11">Dub</strain>
    </source>
</reference>
<protein>
    <recommendedName>
        <fullName evidence="7 8">Peptide chain release factor 1</fullName>
        <shortName evidence="7">RF-1</shortName>
    </recommendedName>
</protein>
<organism evidence="10 11">
    <name type="scientific">Hansschlegelia quercus</name>
    <dbReference type="NCBI Taxonomy" id="2528245"/>
    <lineage>
        <taxon>Bacteria</taxon>
        <taxon>Pseudomonadati</taxon>
        <taxon>Pseudomonadota</taxon>
        <taxon>Alphaproteobacteria</taxon>
        <taxon>Hyphomicrobiales</taxon>
        <taxon>Methylopilaceae</taxon>
        <taxon>Hansschlegelia</taxon>
    </lineage>
</organism>
<dbReference type="Pfam" id="PF00472">
    <property type="entry name" value="RF-1"/>
    <property type="match status" value="1"/>
</dbReference>
<keyword evidence="11" id="KW-1185">Reference proteome</keyword>